<name>A0A6J4N303_9ACTN</name>
<accession>A0A6J4N303</accession>
<dbReference type="EMBL" id="CADCUP010000035">
    <property type="protein sequence ID" value="CAA9375966.1"/>
    <property type="molecule type" value="Genomic_DNA"/>
</dbReference>
<gene>
    <name evidence="1" type="ORF">AVDCRST_MAG06-511</name>
</gene>
<sequence length="47" mass="5119">MWRVGGHVSMAAPPPRRGSTRRLEAVLLAVYRKTGQVVLDIFAVQAG</sequence>
<organism evidence="1">
    <name type="scientific">uncultured Nocardioides sp</name>
    <dbReference type="NCBI Taxonomy" id="198441"/>
    <lineage>
        <taxon>Bacteria</taxon>
        <taxon>Bacillati</taxon>
        <taxon>Actinomycetota</taxon>
        <taxon>Actinomycetes</taxon>
        <taxon>Propionibacteriales</taxon>
        <taxon>Nocardioidaceae</taxon>
        <taxon>Nocardioides</taxon>
        <taxon>environmental samples</taxon>
    </lineage>
</organism>
<reference evidence="1" key="1">
    <citation type="submission" date="2020-02" db="EMBL/GenBank/DDBJ databases">
        <authorList>
            <person name="Meier V. D."/>
        </authorList>
    </citation>
    <scope>NUCLEOTIDE SEQUENCE</scope>
    <source>
        <strain evidence="1">AVDCRST_MAG06</strain>
    </source>
</reference>
<proteinExistence type="predicted"/>
<protein>
    <submittedName>
        <fullName evidence="1">Uncharacterized protein</fullName>
    </submittedName>
</protein>
<dbReference type="AlphaFoldDB" id="A0A6J4N303"/>
<evidence type="ECO:0000313" key="1">
    <source>
        <dbReference type="EMBL" id="CAA9375966.1"/>
    </source>
</evidence>